<dbReference type="EMBL" id="GAIX01004689">
    <property type="protein sequence ID" value="JAA87871.1"/>
    <property type="molecule type" value="Transcribed_RNA"/>
</dbReference>
<reference evidence="1" key="1">
    <citation type="journal article" date="2013" name="BMC Genomics">
        <title>Unscrambling butterfly oogenesis.</title>
        <authorList>
            <person name="Carter J.M."/>
            <person name="Baker S.C."/>
            <person name="Pink R."/>
            <person name="Carter D.R."/>
            <person name="Collins A."/>
            <person name="Tomlin J."/>
            <person name="Gibbs M."/>
            <person name="Breuker C.J."/>
        </authorList>
    </citation>
    <scope>NUCLEOTIDE SEQUENCE</scope>
    <source>
        <tissue evidence="1">Ovary</tissue>
    </source>
</reference>
<sequence>MIGIRCSRTTSRFFCCWKMYFNKSQLGLILSTLINTYIQKNPSRVRQLWRSICCHVLLVYRRYLNESSEGQSLI</sequence>
<evidence type="ECO:0000313" key="1">
    <source>
        <dbReference type="EMBL" id="JAA87871.1"/>
    </source>
</evidence>
<organism evidence="1">
    <name type="scientific">Pararge aegeria</name>
    <name type="common">speckled wood butterfly</name>
    <dbReference type="NCBI Taxonomy" id="116150"/>
    <lineage>
        <taxon>Eukaryota</taxon>
        <taxon>Metazoa</taxon>
        <taxon>Ecdysozoa</taxon>
        <taxon>Arthropoda</taxon>
        <taxon>Hexapoda</taxon>
        <taxon>Insecta</taxon>
        <taxon>Pterygota</taxon>
        <taxon>Neoptera</taxon>
        <taxon>Endopterygota</taxon>
        <taxon>Lepidoptera</taxon>
        <taxon>Glossata</taxon>
        <taxon>Ditrysia</taxon>
        <taxon>Papilionoidea</taxon>
        <taxon>Nymphalidae</taxon>
        <taxon>Satyrinae</taxon>
        <taxon>Satyrini</taxon>
        <taxon>Parargina</taxon>
        <taxon>Pararge</taxon>
    </lineage>
</organism>
<protein>
    <submittedName>
        <fullName evidence="1">Uncharacterized protein</fullName>
    </submittedName>
</protein>
<name>S4P7C9_9NEOP</name>
<dbReference type="AlphaFoldDB" id="S4P7C9"/>
<proteinExistence type="predicted"/>
<accession>S4P7C9</accession>
<reference evidence="1" key="2">
    <citation type="submission" date="2013-05" db="EMBL/GenBank/DDBJ databases">
        <authorList>
            <person name="Carter J.-M."/>
            <person name="Baker S.C."/>
            <person name="Pink R."/>
            <person name="Carter D.R.F."/>
            <person name="Collins A."/>
            <person name="Tomlin J."/>
            <person name="Gibbs M."/>
            <person name="Breuker C.J."/>
        </authorList>
    </citation>
    <scope>NUCLEOTIDE SEQUENCE</scope>
    <source>
        <tissue evidence="1">Ovary</tissue>
    </source>
</reference>